<accession>E4XJV9</accession>
<evidence type="ECO:0000313" key="6">
    <source>
        <dbReference type="Proteomes" id="UP000001307"/>
    </source>
</evidence>
<gene>
    <name evidence="4" type="ORF">GSOID_T00012915001</name>
    <name evidence="5" type="ORF">GSOID_T00026399001</name>
</gene>
<reference evidence="4" key="1">
    <citation type="journal article" date="2010" name="Science">
        <title>Plasticity of animal genome architecture unmasked by rapid evolution of a pelagic tunicate.</title>
        <authorList>
            <person name="Denoeud F."/>
            <person name="Henriet S."/>
            <person name="Mungpakdee S."/>
            <person name="Aury J.M."/>
            <person name="Da Silva C."/>
            <person name="Brinkmann H."/>
            <person name="Mikhaleva J."/>
            <person name="Olsen L.C."/>
            <person name="Jubin C."/>
            <person name="Canestro C."/>
            <person name="Bouquet J.M."/>
            <person name="Danks G."/>
            <person name="Poulain J."/>
            <person name="Campsteijn C."/>
            <person name="Adamski M."/>
            <person name="Cross I."/>
            <person name="Yadetie F."/>
            <person name="Muffato M."/>
            <person name="Louis A."/>
            <person name="Butcher S."/>
            <person name="Tsagkogeorga G."/>
            <person name="Konrad A."/>
            <person name="Singh S."/>
            <person name="Jensen M.F."/>
            <person name="Cong E.H."/>
            <person name="Eikeseth-Otteraa H."/>
            <person name="Noel B."/>
            <person name="Anthouard V."/>
            <person name="Porcel B.M."/>
            <person name="Kachouri-Lafond R."/>
            <person name="Nishino A."/>
            <person name="Ugolini M."/>
            <person name="Chourrout P."/>
            <person name="Nishida H."/>
            <person name="Aasland R."/>
            <person name="Huzurbazar S."/>
            <person name="Westhof E."/>
            <person name="Delsuc F."/>
            <person name="Lehrach H."/>
            <person name="Reinhardt R."/>
            <person name="Weissenbach J."/>
            <person name="Roy S.W."/>
            <person name="Artiguenave F."/>
            <person name="Postlethwait J.H."/>
            <person name="Manak J.R."/>
            <person name="Thompson E.M."/>
            <person name="Jaillon O."/>
            <person name="Du Pasquier L."/>
            <person name="Boudinot P."/>
            <person name="Liberles D.A."/>
            <person name="Volff J.N."/>
            <person name="Philippe H."/>
            <person name="Lenhard B."/>
            <person name="Roest Crollius H."/>
            <person name="Wincker P."/>
            <person name="Chourrout D."/>
        </authorList>
    </citation>
    <scope>NUCLEOTIDE SEQUENCE [LARGE SCALE GENOMIC DNA]</scope>
</reference>
<proteinExistence type="predicted"/>
<dbReference type="InterPro" id="IPR042235">
    <property type="entry name" value="ZP-C_dom"/>
</dbReference>
<evidence type="ECO:0000256" key="2">
    <source>
        <dbReference type="ARBA" id="ARBA00023157"/>
    </source>
</evidence>
<evidence type="ECO:0000259" key="3">
    <source>
        <dbReference type="PROSITE" id="PS51034"/>
    </source>
</evidence>
<dbReference type="PROSITE" id="PS51034">
    <property type="entry name" value="ZP_2"/>
    <property type="match status" value="1"/>
</dbReference>
<dbReference type="EMBL" id="FN657400">
    <property type="protein sequence ID" value="CBY42684.1"/>
    <property type="molecule type" value="Genomic_DNA"/>
</dbReference>
<dbReference type="AlphaFoldDB" id="E4XJV9"/>
<name>E4XJV9_OIKDI</name>
<feature type="domain" description="ZP" evidence="3">
    <location>
        <begin position="158"/>
        <end position="419"/>
    </location>
</feature>
<dbReference type="PANTHER" id="PTHR14002:SF43">
    <property type="entry name" value="DELTA-LIKE PROTEIN"/>
    <property type="match status" value="1"/>
</dbReference>
<dbReference type="InParanoid" id="E4XJV9"/>
<dbReference type="EMBL" id="FN653062">
    <property type="protein sequence ID" value="CBY24745.1"/>
    <property type="molecule type" value="Genomic_DNA"/>
</dbReference>
<keyword evidence="2" id="KW-1015">Disulfide bond</keyword>
<keyword evidence="1" id="KW-0732">Signal</keyword>
<dbReference type="InterPro" id="IPR001507">
    <property type="entry name" value="ZP_dom"/>
</dbReference>
<dbReference type="OrthoDB" id="72053at2759"/>
<dbReference type="Proteomes" id="UP000001307">
    <property type="component" value="Unassembled WGS sequence"/>
</dbReference>
<evidence type="ECO:0000256" key="1">
    <source>
        <dbReference type="ARBA" id="ARBA00022729"/>
    </source>
</evidence>
<evidence type="ECO:0000313" key="5">
    <source>
        <dbReference type="EMBL" id="CBY42684.1"/>
    </source>
</evidence>
<evidence type="ECO:0000313" key="4">
    <source>
        <dbReference type="EMBL" id="CBY24745.1"/>
    </source>
</evidence>
<protein>
    <recommendedName>
        <fullName evidence="3">ZP domain-containing protein</fullName>
    </recommendedName>
</protein>
<dbReference type="Gene3D" id="2.60.40.4100">
    <property type="entry name" value="Zona pellucida, ZP-C domain"/>
    <property type="match status" value="1"/>
</dbReference>
<dbReference type="Proteomes" id="UP000011014">
    <property type="component" value="Unassembled WGS sequence"/>
</dbReference>
<dbReference type="PANTHER" id="PTHR14002">
    <property type="entry name" value="ENDOGLIN/TGF-BETA RECEPTOR TYPE III"/>
    <property type="match status" value="1"/>
</dbReference>
<dbReference type="Pfam" id="PF00100">
    <property type="entry name" value="Zona_pellucida"/>
    <property type="match status" value="1"/>
</dbReference>
<keyword evidence="6" id="KW-1185">Reference proteome</keyword>
<sequence>MRQTNIAFSKSIKFVVLDLDLVPKGSFKSKPLEIPDEKAWVVSYQNGKEMRRQSIDDFNIGDIQVLMKSKDFAKPQRRQIYPVKVEKRDESQAGEILEHVEVRNSDYLFIQLGNFDEINDTQKDWPKTTGEEWSRNDTCFYLSDEGEFVIKEDCINVDCSRENMEVSLHNDVLNLDRNKLSRGNYEFEIISGPEEDSCVRLSSFLLTDDLEKSLVKIPYGDCGMAVESLDDDGTPMISFKQTIRFDTLDLRFTLKAQCNIGAEVTMEPRHFNVESKEFEHEESVRTDWGERFELMLFQDDNFSIKVDRENLMVGEKINVAVYLVQENLKGVKFFVERCYMTNSEKMSYDIIKDGCISELVSGNYAKNNPYQEEDQRFSFRSFSFRRTASLHQMNFNCMLKICPQTEIDNGNCGIVQECPEGYKFGDNWQIQ</sequence>
<organism evidence="4">
    <name type="scientific">Oikopleura dioica</name>
    <name type="common">Tunicate</name>
    <dbReference type="NCBI Taxonomy" id="34765"/>
    <lineage>
        <taxon>Eukaryota</taxon>
        <taxon>Metazoa</taxon>
        <taxon>Chordata</taxon>
        <taxon>Tunicata</taxon>
        <taxon>Appendicularia</taxon>
        <taxon>Copelata</taxon>
        <taxon>Oikopleuridae</taxon>
        <taxon>Oikopleura</taxon>
    </lineage>
</organism>
<dbReference type="InterPro" id="IPR055355">
    <property type="entry name" value="ZP-C"/>
</dbReference>
<dbReference type="SMART" id="SM00241">
    <property type="entry name" value="ZP"/>
    <property type="match status" value="1"/>
</dbReference>